<dbReference type="PROSITE" id="PS00595">
    <property type="entry name" value="AA_TRANSFER_CLASS_5"/>
    <property type="match status" value="1"/>
</dbReference>
<dbReference type="SUPFAM" id="SSF53383">
    <property type="entry name" value="PLP-dependent transferases"/>
    <property type="match status" value="1"/>
</dbReference>
<dbReference type="InterPro" id="IPR015424">
    <property type="entry name" value="PyrdxlP-dep_Trfase"/>
</dbReference>
<evidence type="ECO:0000256" key="4">
    <source>
        <dbReference type="ARBA" id="ARBA00022679"/>
    </source>
</evidence>
<organism evidence="10 11">
    <name type="scientific">Leptospira ryugenii</name>
    <dbReference type="NCBI Taxonomy" id="1917863"/>
    <lineage>
        <taxon>Bacteria</taxon>
        <taxon>Pseudomonadati</taxon>
        <taxon>Spirochaetota</taxon>
        <taxon>Spirochaetia</taxon>
        <taxon>Leptospirales</taxon>
        <taxon>Leptospiraceae</taxon>
        <taxon>Leptospira</taxon>
    </lineage>
</organism>
<dbReference type="CDD" id="cd06453">
    <property type="entry name" value="SufS_like"/>
    <property type="match status" value="1"/>
</dbReference>
<accession>A0A2P2E444</accession>
<gene>
    <name evidence="10" type="primary">sufS</name>
    <name evidence="10" type="ORF">LPTSP4_31950</name>
</gene>
<comment type="catalytic activity">
    <reaction evidence="6 8">
        <text>(sulfur carrier)-H + L-cysteine = (sulfur carrier)-SH + L-alanine</text>
        <dbReference type="Rhea" id="RHEA:43892"/>
        <dbReference type="Rhea" id="RHEA-COMP:14737"/>
        <dbReference type="Rhea" id="RHEA-COMP:14739"/>
        <dbReference type="ChEBI" id="CHEBI:29917"/>
        <dbReference type="ChEBI" id="CHEBI:35235"/>
        <dbReference type="ChEBI" id="CHEBI:57972"/>
        <dbReference type="ChEBI" id="CHEBI:64428"/>
        <dbReference type="EC" id="2.8.1.7"/>
    </reaction>
</comment>
<evidence type="ECO:0000256" key="5">
    <source>
        <dbReference type="ARBA" id="ARBA00022898"/>
    </source>
</evidence>
<evidence type="ECO:0000313" key="10">
    <source>
        <dbReference type="EMBL" id="GBF51657.1"/>
    </source>
</evidence>
<dbReference type="InterPro" id="IPR015422">
    <property type="entry name" value="PyrdxlP-dep_Trfase_small"/>
</dbReference>
<evidence type="ECO:0000256" key="6">
    <source>
        <dbReference type="ARBA" id="ARBA00050776"/>
    </source>
</evidence>
<dbReference type="InterPro" id="IPR020578">
    <property type="entry name" value="Aminotrans_V_PyrdxlP_BS"/>
</dbReference>
<sequence length="539" mass="58377">MSTSDPLHLDLSSLGKSGELNSQFPDAGLLEKLAREIYGTLNSYGSFPSPTSTPGISNIQGLPNVSTLPGSLNVPQTPSSLNQFLDVGKIADPFSAFSPNSVSVGGHQTDFLGYKGKPGFADIPNLPFLGSQNILSARRDFPILTEKVNGKDLVWLDNAATTQKPLSVIERLSEFYLHENSNIHRAAHTLAARSTDAYEKSRELVKGFLKAASAEEIIFVRGATEGINLLSNILGEKFIQSGDEILISHLEHHANIVPWQMLCVKKNAKLKVAPVDESGQIILSEFERLLNSRTKIVSVTHVSNALGTITPVEEMVKAAQRFGAITIVDGAQSVSHMPIDVRDIDCDFYVFSGHKVFAPTGIGVVYGKKALLDILPPWQGGGNMIQDVTFDHTTFQDAPFRFEAGTGNIADAVGLGAAIDYLNRFGMAQIAEYEHSLLEYGTKELLKVPGLHLIGTASNKASVLSFIIDGLKTEEVGKHLAKEGIAVRAGHHCAQPILRRFGLEATVRPSLVFYNTCEDIDALIRALYDLTGGRRGSFV</sequence>
<protein>
    <recommendedName>
        <fullName evidence="3 8">Cysteine desulfurase</fullName>
        <ecNumber evidence="3 8">2.8.1.7</ecNumber>
    </recommendedName>
</protein>
<evidence type="ECO:0000259" key="9">
    <source>
        <dbReference type="Pfam" id="PF00266"/>
    </source>
</evidence>
<keyword evidence="4 8" id="KW-0808">Transferase</keyword>
<dbReference type="InterPro" id="IPR015421">
    <property type="entry name" value="PyrdxlP-dep_Trfase_major"/>
</dbReference>
<comment type="cofactor">
    <cofactor evidence="1 7">
        <name>pyridoxal 5'-phosphate</name>
        <dbReference type="ChEBI" id="CHEBI:597326"/>
    </cofactor>
</comment>
<dbReference type="InterPro" id="IPR000192">
    <property type="entry name" value="Aminotrans_V_dom"/>
</dbReference>
<dbReference type="Proteomes" id="UP000245133">
    <property type="component" value="Unassembled WGS sequence"/>
</dbReference>
<name>A0A2P2E444_9LEPT</name>
<dbReference type="PANTHER" id="PTHR43586:SF8">
    <property type="entry name" value="CYSTEINE DESULFURASE 1, CHLOROPLASTIC"/>
    <property type="match status" value="1"/>
</dbReference>
<evidence type="ECO:0000313" key="11">
    <source>
        <dbReference type="Proteomes" id="UP000245133"/>
    </source>
</evidence>
<dbReference type="GO" id="GO:0030170">
    <property type="term" value="F:pyridoxal phosphate binding"/>
    <property type="evidence" value="ECO:0007669"/>
    <property type="project" value="UniProtKB-UniRule"/>
</dbReference>
<dbReference type="OrthoDB" id="9804366at2"/>
<evidence type="ECO:0000256" key="2">
    <source>
        <dbReference type="ARBA" id="ARBA00010447"/>
    </source>
</evidence>
<comment type="similarity">
    <text evidence="2 8">Belongs to the class-V pyridoxal-phosphate-dependent aminotransferase family. Csd subfamily.</text>
</comment>
<dbReference type="AlphaFoldDB" id="A0A2P2E444"/>
<keyword evidence="11" id="KW-1185">Reference proteome</keyword>
<dbReference type="GO" id="GO:0006534">
    <property type="term" value="P:cysteine metabolic process"/>
    <property type="evidence" value="ECO:0007669"/>
    <property type="project" value="UniProtKB-UniRule"/>
</dbReference>
<dbReference type="EC" id="2.8.1.7" evidence="3 8"/>
<evidence type="ECO:0000256" key="7">
    <source>
        <dbReference type="RuleBase" id="RU004504"/>
    </source>
</evidence>
<evidence type="ECO:0000256" key="3">
    <source>
        <dbReference type="ARBA" id="ARBA00012239"/>
    </source>
</evidence>
<dbReference type="Pfam" id="PF00266">
    <property type="entry name" value="Aminotran_5"/>
    <property type="match status" value="1"/>
</dbReference>
<feature type="domain" description="Aminotransferase class V" evidence="9">
    <location>
        <begin position="154"/>
        <end position="523"/>
    </location>
</feature>
<dbReference type="GO" id="GO:0031071">
    <property type="term" value="F:cysteine desulfurase activity"/>
    <property type="evidence" value="ECO:0007669"/>
    <property type="project" value="UniProtKB-UniRule"/>
</dbReference>
<dbReference type="PANTHER" id="PTHR43586">
    <property type="entry name" value="CYSTEINE DESULFURASE"/>
    <property type="match status" value="1"/>
</dbReference>
<dbReference type="EMBL" id="BFBB01000008">
    <property type="protein sequence ID" value="GBF51657.1"/>
    <property type="molecule type" value="Genomic_DNA"/>
</dbReference>
<dbReference type="NCBIfam" id="TIGR01979">
    <property type="entry name" value="sufS"/>
    <property type="match status" value="1"/>
</dbReference>
<evidence type="ECO:0000256" key="8">
    <source>
        <dbReference type="RuleBase" id="RU004506"/>
    </source>
</evidence>
<evidence type="ECO:0000256" key="1">
    <source>
        <dbReference type="ARBA" id="ARBA00001933"/>
    </source>
</evidence>
<reference evidence="10 11" key="1">
    <citation type="submission" date="2018-02" db="EMBL/GenBank/DDBJ databases">
        <title>Novel Leptospira species isolated from soil and water in Japan.</title>
        <authorList>
            <person name="Nakao R."/>
            <person name="Masuzawa T."/>
        </authorList>
    </citation>
    <scope>NUCLEOTIDE SEQUENCE [LARGE SCALE GENOMIC DNA]</scope>
    <source>
        <strain evidence="10 11">YH101</strain>
    </source>
</reference>
<comment type="function">
    <text evidence="8">Catalyzes the removal of elemental sulfur and selenium atoms from L-cysteine, L-cystine, L-selenocysteine, and L-selenocystine to produce L-alanine.</text>
</comment>
<dbReference type="Gene3D" id="3.40.640.10">
    <property type="entry name" value="Type I PLP-dependent aspartate aminotransferase-like (Major domain)"/>
    <property type="match status" value="1"/>
</dbReference>
<keyword evidence="5 8" id="KW-0663">Pyridoxal phosphate</keyword>
<dbReference type="InterPro" id="IPR010970">
    <property type="entry name" value="Cys_dSase_SufS"/>
</dbReference>
<dbReference type="Gene3D" id="3.90.1150.10">
    <property type="entry name" value="Aspartate Aminotransferase, domain 1"/>
    <property type="match status" value="1"/>
</dbReference>
<dbReference type="RefSeq" id="WP_108977969.1">
    <property type="nucleotide sequence ID" value="NZ_BFBB01000008.1"/>
</dbReference>
<comment type="caution">
    <text evidence="10">The sequence shown here is derived from an EMBL/GenBank/DDBJ whole genome shotgun (WGS) entry which is preliminary data.</text>
</comment>
<proteinExistence type="inferred from homology"/>